<sequence>MVRKPPKAYDGHALGRDDPMWQCYVKESTKHDGDMVEAWNKNMDVLLVFAALFSAVVTAFLIESYKNLKPDAAYITAASVSRMVELVESMASGQPPSNTTMKIPSLDDFQPADSDIAINTLWFCSLTLSMTVALVSMLVKQWGEGYLYGRHFTIVPYYVQARTRQARYNQLGRWKVRYVMRALHMMMHAALGLFLWGLIILLRSMTRGSMLWTSVATVVICVFGFYLFATLVPLVCHFSPYHTPLSFRRIWSFITRITVRVAYFLVNRVFPPSEHLRALPTPGEAWSKKPAAHEMAEWEISTRVTPDNLTAQVIIWLTSYARDSSSVDMGIRAIAGARAGPEFWDHLIQTDLVVLVAQRFTSFFKGTLEQPDKVIPNSNDAGLMQVALCSQALTKIARHSRVPIIPPPSSQSGVMPGLEVIVLPDDQLSTVQYGLLQLSESTDNMVAASGLCGVSAWSSMGRKLCQCDKERKPLLQDLVKFLEDRSFLEDGSAAISGNLLNALVESLNFEVSYMTWELKDKDLARELKSPRWR</sequence>
<dbReference type="InterPro" id="IPR045338">
    <property type="entry name" value="DUF6535"/>
</dbReference>
<name>A0A8H3BL08_9AGAM</name>
<protein>
    <recommendedName>
        <fullName evidence="2">DUF6535 domain-containing protein</fullName>
    </recommendedName>
</protein>
<feature type="transmembrane region" description="Helical" evidence="1">
    <location>
        <begin position="45"/>
        <end position="62"/>
    </location>
</feature>
<dbReference type="EMBL" id="CAJMWW010000220">
    <property type="protein sequence ID" value="CAE6458338.1"/>
    <property type="molecule type" value="Genomic_DNA"/>
</dbReference>
<accession>A0A8H3BL08</accession>
<feature type="domain" description="DUF6535" evidence="2">
    <location>
        <begin position="21"/>
        <end position="203"/>
    </location>
</feature>
<reference evidence="3" key="1">
    <citation type="submission" date="2021-01" db="EMBL/GenBank/DDBJ databases">
        <authorList>
            <person name="Kaushik A."/>
        </authorList>
    </citation>
    <scope>NUCLEOTIDE SEQUENCE</scope>
    <source>
        <strain evidence="3">AG3-T5</strain>
    </source>
</reference>
<dbReference type="AlphaFoldDB" id="A0A8H3BL08"/>
<organism evidence="3 4">
    <name type="scientific">Rhizoctonia solani</name>
    <dbReference type="NCBI Taxonomy" id="456999"/>
    <lineage>
        <taxon>Eukaryota</taxon>
        <taxon>Fungi</taxon>
        <taxon>Dikarya</taxon>
        <taxon>Basidiomycota</taxon>
        <taxon>Agaricomycotina</taxon>
        <taxon>Agaricomycetes</taxon>
        <taxon>Cantharellales</taxon>
        <taxon>Ceratobasidiaceae</taxon>
        <taxon>Rhizoctonia</taxon>
    </lineage>
</organism>
<evidence type="ECO:0000313" key="3">
    <source>
        <dbReference type="EMBL" id="CAE6458338.1"/>
    </source>
</evidence>
<evidence type="ECO:0000259" key="2">
    <source>
        <dbReference type="Pfam" id="PF20153"/>
    </source>
</evidence>
<feature type="transmembrane region" description="Helical" evidence="1">
    <location>
        <begin position="182"/>
        <end position="202"/>
    </location>
</feature>
<keyword evidence="1" id="KW-1133">Transmembrane helix</keyword>
<evidence type="ECO:0000313" key="4">
    <source>
        <dbReference type="Proteomes" id="UP000663841"/>
    </source>
</evidence>
<proteinExistence type="predicted"/>
<dbReference type="Pfam" id="PF20153">
    <property type="entry name" value="DUF6535"/>
    <property type="match status" value="1"/>
</dbReference>
<comment type="caution">
    <text evidence="3">The sequence shown here is derived from an EMBL/GenBank/DDBJ whole genome shotgun (WGS) entry which is preliminary data.</text>
</comment>
<gene>
    <name evidence="3" type="ORF">RDB_LOCUS145248</name>
</gene>
<keyword evidence="1" id="KW-0472">Membrane</keyword>
<dbReference type="Proteomes" id="UP000663841">
    <property type="component" value="Unassembled WGS sequence"/>
</dbReference>
<feature type="transmembrane region" description="Helical" evidence="1">
    <location>
        <begin position="116"/>
        <end position="139"/>
    </location>
</feature>
<feature type="transmembrane region" description="Helical" evidence="1">
    <location>
        <begin position="214"/>
        <end position="238"/>
    </location>
</feature>
<keyword evidence="1" id="KW-0812">Transmembrane</keyword>
<evidence type="ECO:0000256" key="1">
    <source>
        <dbReference type="SAM" id="Phobius"/>
    </source>
</evidence>